<dbReference type="OrthoDB" id="4428050at2"/>
<feature type="signal peptide" evidence="1">
    <location>
        <begin position="1"/>
        <end position="20"/>
    </location>
</feature>
<evidence type="ECO:0000313" key="3">
    <source>
        <dbReference type="Proteomes" id="UP000312032"/>
    </source>
</evidence>
<keyword evidence="1" id="KW-0732">Signal</keyword>
<evidence type="ECO:0000313" key="2">
    <source>
        <dbReference type="EMBL" id="TNL99447.1"/>
    </source>
</evidence>
<gene>
    <name evidence="2" type="ORF">FHE74_03605</name>
</gene>
<evidence type="ECO:0000256" key="1">
    <source>
        <dbReference type="SAM" id="SignalP"/>
    </source>
</evidence>
<comment type="caution">
    <text evidence="2">The sequence shown here is derived from an EMBL/GenBank/DDBJ whole genome shotgun (WGS) entry which is preliminary data.</text>
</comment>
<sequence length="184" mass="20002">MRRLLAALLTLLCVTGCSTAPGQTNTAEQPEGIYLSGEFVPFGDYDPHDHTIDWINPCEEIPEEVLREAGLEPPLEYDGTTAEISTCSQFNDDGSMTSVSGGRQDLSRFSSLENESKVDADGFPVRIGSYSPDDPVTCSALISTTRGALEVVILDFSTPKKNLERCENSNAILQKLLTLLGDLR</sequence>
<organism evidence="2 3">
    <name type="scientific">Corynebacterium tapiri</name>
    <dbReference type="NCBI Taxonomy" id="1448266"/>
    <lineage>
        <taxon>Bacteria</taxon>
        <taxon>Bacillati</taxon>
        <taxon>Actinomycetota</taxon>
        <taxon>Actinomycetes</taxon>
        <taxon>Mycobacteriales</taxon>
        <taxon>Corynebacteriaceae</taxon>
        <taxon>Corynebacterium</taxon>
    </lineage>
</organism>
<protein>
    <submittedName>
        <fullName evidence="2">DUF3558 domain-containing protein</fullName>
    </submittedName>
</protein>
<dbReference type="Proteomes" id="UP000312032">
    <property type="component" value="Unassembled WGS sequence"/>
</dbReference>
<accession>A0A5C4U6Q5</accession>
<dbReference type="RefSeq" id="WP_139465123.1">
    <property type="nucleotide sequence ID" value="NZ_VDHJ01000003.1"/>
</dbReference>
<keyword evidence="3" id="KW-1185">Reference proteome</keyword>
<dbReference type="InterPro" id="IPR024520">
    <property type="entry name" value="DUF3558"/>
</dbReference>
<dbReference type="AlphaFoldDB" id="A0A5C4U6Q5"/>
<dbReference type="EMBL" id="VDHJ01000003">
    <property type="protein sequence ID" value="TNL99447.1"/>
    <property type="molecule type" value="Genomic_DNA"/>
</dbReference>
<name>A0A5C4U6Q5_9CORY</name>
<proteinExistence type="predicted"/>
<dbReference type="Pfam" id="PF12079">
    <property type="entry name" value="DUF3558"/>
    <property type="match status" value="1"/>
</dbReference>
<feature type="chain" id="PRO_5038971005" evidence="1">
    <location>
        <begin position="21"/>
        <end position="184"/>
    </location>
</feature>
<reference evidence="2 3" key="1">
    <citation type="submission" date="2019-06" db="EMBL/GenBank/DDBJ databases">
        <authorList>
            <person name="Li J."/>
        </authorList>
    </citation>
    <scope>NUCLEOTIDE SEQUENCE [LARGE SCALE GENOMIC DNA]</scope>
    <source>
        <strain evidence="2 3">LMG 28165</strain>
    </source>
</reference>